<feature type="domain" description="HAMP" evidence="16">
    <location>
        <begin position="177"/>
        <end position="230"/>
    </location>
</feature>
<evidence type="ECO:0000256" key="5">
    <source>
        <dbReference type="ARBA" id="ARBA00022553"/>
    </source>
</evidence>
<sequence>MKIQNRIVLIFTVLTAGIILSLSIFLYIFTSGSIAASFYHRLEVRAKIVGHAALQKDKSQTSIYYDIKEKHLGDLPDEQHWIIWKNDTKKADSLKKKLPLPQTFYDEIIRKQPARFSKNDTSYVGMNIIESGENIIVLSSAVDLYGLEEMENLKSLLVTGFLISLLFVITFGKLFSIQIFSPIRRIIRNVKGISAHNLNQRLSVDSNKDEISDLATTFNDMLDRLEITFDIQNNFVSNASHEFKTPLTIISGESQINLSDSGLSEQVRESFRTIFREAEKMEHLTNSMLSLAQTGFDGKKEKWEALRIDELMFSVKETSDKIMPGNAVEINFDELPENEQKLVINGNETLLKAAFSNIVLNSCKYSDNKPVLIKIKADENHVIVEITDQGIGIPDREMSQIFVPFFRASNTGKYKGYGIGLPLANNIIKLHQGNIVVDSKVGVGTRFIIYLPTEV</sequence>
<keyword evidence="12" id="KW-0902">Two-component regulatory system</keyword>
<accession>A0ABR9WFE2</accession>
<evidence type="ECO:0000256" key="9">
    <source>
        <dbReference type="ARBA" id="ARBA00022777"/>
    </source>
</evidence>
<dbReference type="EMBL" id="JACYGY010000001">
    <property type="protein sequence ID" value="MBE9464218.1"/>
    <property type="molecule type" value="Genomic_DNA"/>
</dbReference>
<keyword evidence="4" id="KW-1003">Cell membrane</keyword>
<comment type="subcellular location">
    <subcellularLocation>
        <location evidence="2">Cell membrane</location>
        <topology evidence="2">Multi-pass membrane protein</topology>
    </subcellularLocation>
</comment>
<evidence type="ECO:0000256" key="7">
    <source>
        <dbReference type="ARBA" id="ARBA00022692"/>
    </source>
</evidence>
<evidence type="ECO:0000256" key="3">
    <source>
        <dbReference type="ARBA" id="ARBA00012438"/>
    </source>
</evidence>
<dbReference type="InterPro" id="IPR003660">
    <property type="entry name" value="HAMP_dom"/>
</dbReference>
<dbReference type="RefSeq" id="WP_194122291.1">
    <property type="nucleotide sequence ID" value="NZ_JACYGY010000001.1"/>
</dbReference>
<keyword evidence="9 17" id="KW-0418">Kinase</keyword>
<feature type="domain" description="Histidine kinase" evidence="15">
    <location>
        <begin position="238"/>
        <end position="455"/>
    </location>
</feature>
<evidence type="ECO:0000256" key="14">
    <source>
        <dbReference type="SAM" id="Phobius"/>
    </source>
</evidence>
<evidence type="ECO:0000256" key="13">
    <source>
        <dbReference type="ARBA" id="ARBA00023136"/>
    </source>
</evidence>
<dbReference type="Proteomes" id="UP000634134">
    <property type="component" value="Unassembled WGS sequence"/>
</dbReference>
<dbReference type="PROSITE" id="PS50885">
    <property type="entry name" value="HAMP"/>
    <property type="match status" value="1"/>
</dbReference>
<organism evidence="17 18">
    <name type="scientific">Dyadobacter subterraneus</name>
    <dbReference type="NCBI Taxonomy" id="2773304"/>
    <lineage>
        <taxon>Bacteria</taxon>
        <taxon>Pseudomonadati</taxon>
        <taxon>Bacteroidota</taxon>
        <taxon>Cytophagia</taxon>
        <taxon>Cytophagales</taxon>
        <taxon>Spirosomataceae</taxon>
        <taxon>Dyadobacter</taxon>
    </lineage>
</organism>
<dbReference type="CDD" id="cd00082">
    <property type="entry name" value="HisKA"/>
    <property type="match status" value="1"/>
</dbReference>
<dbReference type="Gene3D" id="6.10.340.10">
    <property type="match status" value="1"/>
</dbReference>
<dbReference type="SUPFAM" id="SSF158472">
    <property type="entry name" value="HAMP domain-like"/>
    <property type="match status" value="1"/>
</dbReference>
<evidence type="ECO:0000256" key="2">
    <source>
        <dbReference type="ARBA" id="ARBA00004651"/>
    </source>
</evidence>
<dbReference type="SUPFAM" id="SSF55874">
    <property type="entry name" value="ATPase domain of HSP90 chaperone/DNA topoisomerase II/histidine kinase"/>
    <property type="match status" value="1"/>
</dbReference>
<dbReference type="GO" id="GO:0016301">
    <property type="term" value="F:kinase activity"/>
    <property type="evidence" value="ECO:0007669"/>
    <property type="project" value="UniProtKB-KW"/>
</dbReference>
<dbReference type="InterPro" id="IPR036890">
    <property type="entry name" value="HATPase_C_sf"/>
</dbReference>
<dbReference type="EC" id="2.7.13.3" evidence="3"/>
<dbReference type="InterPro" id="IPR050398">
    <property type="entry name" value="HssS/ArlS-like"/>
</dbReference>
<proteinExistence type="predicted"/>
<dbReference type="Gene3D" id="3.30.565.10">
    <property type="entry name" value="Histidine kinase-like ATPase, C-terminal domain"/>
    <property type="match status" value="1"/>
</dbReference>
<evidence type="ECO:0000256" key="1">
    <source>
        <dbReference type="ARBA" id="ARBA00000085"/>
    </source>
</evidence>
<keyword evidence="18" id="KW-1185">Reference proteome</keyword>
<evidence type="ECO:0000256" key="6">
    <source>
        <dbReference type="ARBA" id="ARBA00022679"/>
    </source>
</evidence>
<keyword evidence="13 14" id="KW-0472">Membrane</keyword>
<dbReference type="SMART" id="SM00304">
    <property type="entry name" value="HAMP"/>
    <property type="match status" value="1"/>
</dbReference>
<gene>
    <name evidence="17" type="ORF">IEE83_20215</name>
</gene>
<dbReference type="InterPro" id="IPR036097">
    <property type="entry name" value="HisK_dim/P_sf"/>
</dbReference>
<dbReference type="SMART" id="SM00387">
    <property type="entry name" value="HATPase_c"/>
    <property type="match status" value="1"/>
</dbReference>
<comment type="caution">
    <text evidence="17">The sequence shown here is derived from an EMBL/GenBank/DDBJ whole genome shotgun (WGS) entry which is preliminary data.</text>
</comment>
<keyword evidence="11 14" id="KW-1133">Transmembrane helix</keyword>
<evidence type="ECO:0000259" key="16">
    <source>
        <dbReference type="PROSITE" id="PS50885"/>
    </source>
</evidence>
<evidence type="ECO:0000256" key="10">
    <source>
        <dbReference type="ARBA" id="ARBA00022840"/>
    </source>
</evidence>
<feature type="transmembrane region" description="Helical" evidence="14">
    <location>
        <begin position="7"/>
        <end position="29"/>
    </location>
</feature>
<dbReference type="SUPFAM" id="SSF47384">
    <property type="entry name" value="Homodimeric domain of signal transducing histidine kinase"/>
    <property type="match status" value="1"/>
</dbReference>
<dbReference type="Pfam" id="PF00512">
    <property type="entry name" value="HisKA"/>
    <property type="match status" value="1"/>
</dbReference>
<evidence type="ECO:0000256" key="8">
    <source>
        <dbReference type="ARBA" id="ARBA00022741"/>
    </source>
</evidence>
<dbReference type="PANTHER" id="PTHR45528:SF1">
    <property type="entry name" value="SENSOR HISTIDINE KINASE CPXA"/>
    <property type="match status" value="1"/>
</dbReference>
<comment type="catalytic activity">
    <reaction evidence="1">
        <text>ATP + protein L-histidine = ADP + protein N-phospho-L-histidine.</text>
        <dbReference type="EC" id="2.7.13.3"/>
    </reaction>
</comment>
<feature type="transmembrane region" description="Helical" evidence="14">
    <location>
        <begin position="156"/>
        <end position="175"/>
    </location>
</feature>
<keyword evidence="5" id="KW-0597">Phosphoprotein</keyword>
<dbReference type="InterPro" id="IPR003594">
    <property type="entry name" value="HATPase_dom"/>
</dbReference>
<dbReference type="InterPro" id="IPR004358">
    <property type="entry name" value="Sig_transdc_His_kin-like_C"/>
</dbReference>
<name>A0ABR9WFE2_9BACT</name>
<keyword evidence="7 14" id="KW-0812">Transmembrane</keyword>
<dbReference type="Gene3D" id="1.10.287.130">
    <property type="match status" value="1"/>
</dbReference>
<evidence type="ECO:0000259" key="15">
    <source>
        <dbReference type="PROSITE" id="PS50109"/>
    </source>
</evidence>
<evidence type="ECO:0000313" key="17">
    <source>
        <dbReference type="EMBL" id="MBE9464218.1"/>
    </source>
</evidence>
<dbReference type="SMART" id="SM00388">
    <property type="entry name" value="HisKA"/>
    <property type="match status" value="1"/>
</dbReference>
<dbReference type="InterPro" id="IPR005467">
    <property type="entry name" value="His_kinase_dom"/>
</dbReference>
<keyword evidence="10" id="KW-0067">ATP-binding</keyword>
<dbReference type="Pfam" id="PF00672">
    <property type="entry name" value="HAMP"/>
    <property type="match status" value="1"/>
</dbReference>
<dbReference type="Pfam" id="PF02518">
    <property type="entry name" value="HATPase_c"/>
    <property type="match status" value="1"/>
</dbReference>
<keyword evidence="8" id="KW-0547">Nucleotide-binding</keyword>
<dbReference type="PRINTS" id="PR00344">
    <property type="entry name" value="BCTRLSENSOR"/>
</dbReference>
<evidence type="ECO:0000256" key="12">
    <source>
        <dbReference type="ARBA" id="ARBA00023012"/>
    </source>
</evidence>
<evidence type="ECO:0000313" key="18">
    <source>
        <dbReference type="Proteomes" id="UP000634134"/>
    </source>
</evidence>
<dbReference type="InterPro" id="IPR003661">
    <property type="entry name" value="HisK_dim/P_dom"/>
</dbReference>
<evidence type="ECO:0000256" key="4">
    <source>
        <dbReference type="ARBA" id="ARBA00022475"/>
    </source>
</evidence>
<protein>
    <recommendedName>
        <fullName evidence="3">histidine kinase</fullName>
        <ecNumber evidence="3">2.7.13.3</ecNumber>
    </recommendedName>
</protein>
<dbReference type="PROSITE" id="PS50109">
    <property type="entry name" value="HIS_KIN"/>
    <property type="match status" value="1"/>
</dbReference>
<reference evidence="18" key="1">
    <citation type="submission" date="2023-07" db="EMBL/GenBank/DDBJ databases">
        <title>Dyadobacter sp. nov 'subterranea' isolated from contaminted grondwater.</title>
        <authorList>
            <person name="Szabo I."/>
            <person name="Al-Omari J."/>
            <person name="Szerdahelyi S.G."/>
            <person name="Rado J."/>
        </authorList>
    </citation>
    <scope>NUCLEOTIDE SEQUENCE [LARGE SCALE GENOMIC DNA]</scope>
    <source>
        <strain evidence="18">UP-52</strain>
    </source>
</reference>
<evidence type="ECO:0000256" key="11">
    <source>
        <dbReference type="ARBA" id="ARBA00022989"/>
    </source>
</evidence>
<dbReference type="CDD" id="cd06225">
    <property type="entry name" value="HAMP"/>
    <property type="match status" value="1"/>
</dbReference>
<dbReference type="PANTHER" id="PTHR45528">
    <property type="entry name" value="SENSOR HISTIDINE KINASE CPXA"/>
    <property type="match status" value="1"/>
</dbReference>
<keyword evidence="6" id="KW-0808">Transferase</keyword>